<dbReference type="EMBL" id="OZ035826">
    <property type="protein sequence ID" value="CAL1604282.1"/>
    <property type="molecule type" value="Genomic_DNA"/>
</dbReference>
<dbReference type="AlphaFoldDB" id="A0AAV2LUE6"/>
<keyword evidence="3" id="KW-1185">Reference proteome</keyword>
<gene>
    <name evidence="2" type="ORF">KC01_LOCUS31824</name>
</gene>
<evidence type="ECO:0000256" key="1">
    <source>
        <dbReference type="SAM" id="MobiDB-lite"/>
    </source>
</evidence>
<evidence type="ECO:0000313" key="3">
    <source>
        <dbReference type="Proteomes" id="UP001497482"/>
    </source>
</evidence>
<dbReference type="Proteomes" id="UP001497482">
    <property type="component" value="Chromosome 4"/>
</dbReference>
<feature type="region of interest" description="Disordered" evidence="1">
    <location>
        <begin position="14"/>
        <end position="87"/>
    </location>
</feature>
<evidence type="ECO:0000313" key="2">
    <source>
        <dbReference type="EMBL" id="CAL1604282.1"/>
    </source>
</evidence>
<name>A0AAV2LUE6_KNICA</name>
<sequence length="123" mass="12658">MWAELMDGAELLGDGSDILAHSGCTSPPPQRPSTPSGHLKGRLSHFIASGHRDSSSSPSPSIPKLAAASASSPASSASQQLPDNASTDNRLSCCLQVCQPWACQINVTVNSQGGSVEEVIGME</sequence>
<protein>
    <submittedName>
        <fullName evidence="2">Uncharacterized protein</fullName>
    </submittedName>
</protein>
<proteinExistence type="predicted"/>
<accession>A0AAV2LUE6</accession>
<feature type="compositionally biased region" description="Low complexity" evidence="1">
    <location>
        <begin position="55"/>
        <end position="78"/>
    </location>
</feature>
<reference evidence="2 3" key="1">
    <citation type="submission" date="2024-04" db="EMBL/GenBank/DDBJ databases">
        <authorList>
            <person name="Waldvogel A.-M."/>
            <person name="Schoenle A."/>
        </authorList>
    </citation>
    <scope>NUCLEOTIDE SEQUENCE [LARGE SCALE GENOMIC DNA]</scope>
</reference>
<organism evidence="2 3">
    <name type="scientific">Knipowitschia caucasica</name>
    <name type="common">Caucasian dwarf goby</name>
    <name type="synonym">Pomatoschistus caucasicus</name>
    <dbReference type="NCBI Taxonomy" id="637954"/>
    <lineage>
        <taxon>Eukaryota</taxon>
        <taxon>Metazoa</taxon>
        <taxon>Chordata</taxon>
        <taxon>Craniata</taxon>
        <taxon>Vertebrata</taxon>
        <taxon>Euteleostomi</taxon>
        <taxon>Actinopterygii</taxon>
        <taxon>Neopterygii</taxon>
        <taxon>Teleostei</taxon>
        <taxon>Neoteleostei</taxon>
        <taxon>Acanthomorphata</taxon>
        <taxon>Gobiaria</taxon>
        <taxon>Gobiiformes</taxon>
        <taxon>Gobioidei</taxon>
        <taxon>Gobiidae</taxon>
        <taxon>Gobiinae</taxon>
        <taxon>Knipowitschia</taxon>
    </lineage>
</organism>